<evidence type="ECO:0000313" key="2">
    <source>
        <dbReference type="EMBL" id="CAH1389475.1"/>
    </source>
</evidence>
<feature type="compositionally biased region" description="Basic and acidic residues" evidence="1">
    <location>
        <begin position="525"/>
        <end position="534"/>
    </location>
</feature>
<feature type="region of interest" description="Disordered" evidence="1">
    <location>
        <begin position="761"/>
        <end position="781"/>
    </location>
</feature>
<feature type="compositionally biased region" description="Basic and acidic residues" evidence="1">
    <location>
        <begin position="415"/>
        <end position="446"/>
    </location>
</feature>
<evidence type="ECO:0000313" key="3">
    <source>
        <dbReference type="Proteomes" id="UP001152798"/>
    </source>
</evidence>
<proteinExistence type="predicted"/>
<sequence length="1083" mass="126039">MAKTEFAILKLASVSHLGHNNRLITHKITVYMNIRRLKRGWMRYILPCLKEAKTKKRCHWVSFVPIPLIPVEQIRYLGLHLDKRLTWNPHTRLKRQETARRFRLLQHLLDKRSKLPVNYKRLIYMTTIRAIWTYGVELWGSTKPSNSSRIQSLQSKILRKILNAPYFVTNKIIHNDLNIPYVSDLAQSFHNKLQNHPNPLVSNLASSSIPDNPPRREEIPYRGSFEPPNRVFGHVNRGHVLYQEREREREREREGGRERERNISLQLNSKKFPAQRHGDRQKEKERFCTLRREPRRERMDRMYDSTESGYDGGSQENILDEPHYESIKNINIKSEIQKEHIYEKMNGKKEKETTEAQNNKTEDSEKSRPKNKYDDTKTVPNGNKFCDGNDSEYDPKEETPDYDCNKVTIHAVIETMHEQHMAEPAMDKDSIDSAESYEKSENDSSKSETTYAKSEDHYSKEELYSKLEEVYSRSKEKYKQDEKSRQEINSKQNSIGNEQMEKENNQTDVKEEIYSNIDASSKGSKKPEQPKLEENQEEGSIVQKLVKVAEDEGVASKTPTPPPRNCNVLLANTDEQTFVEEEYSYEPEFKRASSKLVLRTRSLLNLEEDRNRTERNFVRPSAVRMKITTGPDGTFVIDGRKASSELNLSDESNNEPAIKDRRLISGEELRRRKEEIFKPKPTPEQNMNKYTEEINTGACRTTKEEAIYNLKKYLKENNIGLKELLTNNNVVIIDTYRDKKSTEDLLEYNHKNMRECRITGTTTKSEARESNTLPRANKVHQPSVQRHYFYKLVKSRPKLPDEELPDPDKVRSTRQMFQKPKNGTQTGIMLPIAAKLNNPKKEPRPTPEVRVVQGDRNSKGWTDSGSLSSGVSSDMSQLDNMSDKCYTSDEEDITQSPEADQHPVSPEVMKKIRACGTTITYYGGRVISHSHGSGNQMTMTIMDEIRQGKEGGRGKFRLVKSNSCGSRLELAGTDEQQLYHELSHSRFYEDMYGGKNLCDEMKGNLGPLEEDKKEESLKYEEFKERKHEEVKKEVQKIEMGEINKDKKPSWRELIESRKQLRAMEHNRRPCNDMVFEEYQVLEA</sequence>
<dbReference type="Proteomes" id="UP001152798">
    <property type="component" value="Chromosome 1"/>
</dbReference>
<feature type="region of interest" description="Disordered" evidence="1">
    <location>
        <begin position="415"/>
        <end position="544"/>
    </location>
</feature>
<feature type="compositionally biased region" description="Basic and acidic residues" evidence="1">
    <location>
        <begin position="344"/>
        <end position="377"/>
    </location>
</feature>
<dbReference type="OrthoDB" id="6375147at2759"/>
<dbReference type="EMBL" id="OV725077">
    <property type="protein sequence ID" value="CAH1389475.1"/>
    <property type="molecule type" value="Genomic_DNA"/>
</dbReference>
<feature type="region of interest" description="Disordered" evidence="1">
    <location>
        <begin position="243"/>
        <end position="322"/>
    </location>
</feature>
<accession>A0A9P0H194</accession>
<gene>
    <name evidence="2" type="ORF">NEZAVI_LOCUS879</name>
</gene>
<evidence type="ECO:0000256" key="1">
    <source>
        <dbReference type="SAM" id="MobiDB-lite"/>
    </source>
</evidence>
<name>A0A9P0H194_NEZVI</name>
<feature type="compositionally biased region" description="Basic and acidic residues" evidence="1">
    <location>
        <begin position="453"/>
        <end position="488"/>
    </location>
</feature>
<organism evidence="2 3">
    <name type="scientific">Nezara viridula</name>
    <name type="common">Southern green stink bug</name>
    <name type="synonym">Cimex viridulus</name>
    <dbReference type="NCBI Taxonomy" id="85310"/>
    <lineage>
        <taxon>Eukaryota</taxon>
        <taxon>Metazoa</taxon>
        <taxon>Ecdysozoa</taxon>
        <taxon>Arthropoda</taxon>
        <taxon>Hexapoda</taxon>
        <taxon>Insecta</taxon>
        <taxon>Pterygota</taxon>
        <taxon>Neoptera</taxon>
        <taxon>Paraneoptera</taxon>
        <taxon>Hemiptera</taxon>
        <taxon>Heteroptera</taxon>
        <taxon>Panheteroptera</taxon>
        <taxon>Pentatomomorpha</taxon>
        <taxon>Pentatomoidea</taxon>
        <taxon>Pentatomidae</taxon>
        <taxon>Pentatominae</taxon>
        <taxon>Nezara</taxon>
    </lineage>
</organism>
<reference evidence="2" key="1">
    <citation type="submission" date="2022-01" db="EMBL/GenBank/DDBJ databases">
        <authorList>
            <person name="King R."/>
        </authorList>
    </citation>
    <scope>NUCLEOTIDE SEQUENCE</scope>
</reference>
<feature type="compositionally biased region" description="Basic and acidic residues" evidence="1">
    <location>
        <begin position="243"/>
        <end position="262"/>
    </location>
</feature>
<feature type="compositionally biased region" description="Low complexity" evidence="1">
    <location>
        <begin position="863"/>
        <end position="876"/>
    </location>
</feature>
<feature type="compositionally biased region" description="Basic and acidic residues" evidence="1">
    <location>
        <begin position="499"/>
        <end position="513"/>
    </location>
</feature>
<keyword evidence="3" id="KW-1185">Reference proteome</keyword>
<feature type="region of interest" description="Disordered" evidence="1">
    <location>
        <begin position="835"/>
        <end position="904"/>
    </location>
</feature>
<dbReference type="AlphaFoldDB" id="A0A9P0H194"/>
<feature type="compositionally biased region" description="Basic and acidic residues" evidence="1">
    <location>
        <begin position="276"/>
        <end position="304"/>
    </location>
</feature>
<feature type="region of interest" description="Disordered" evidence="1">
    <location>
        <begin position="344"/>
        <end position="403"/>
    </location>
</feature>
<protein>
    <submittedName>
        <fullName evidence="2">Uncharacterized protein</fullName>
    </submittedName>
</protein>